<dbReference type="Proteomes" id="UP001139384">
    <property type="component" value="Unassembled WGS sequence"/>
</dbReference>
<keyword evidence="3" id="KW-0804">Transcription</keyword>
<dbReference type="Pfam" id="PF16925">
    <property type="entry name" value="TetR_C_13"/>
    <property type="match status" value="1"/>
</dbReference>
<feature type="DNA-binding region" description="H-T-H motif" evidence="4">
    <location>
        <begin position="33"/>
        <end position="52"/>
    </location>
</feature>
<evidence type="ECO:0000256" key="4">
    <source>
        <dbReference type="PROSITE-ProRule" id="PRU00335"/>
    </source>
</evidence>
<evidence type="ECO:0000259" key="5">
    <source>
        <dbReference type="PROSITE" id="PS50977"/>
    </source>
</evidence>
<dbReference type="GO" id="GO:0003677">
    <property type="term" value="F:DNA binding"/>
    <property type="evidence" value="ECO:0007669"/>
    <property type="project" value="UniProtKB-UniRule"/>
</dbReference>
<dbReference type="InterPro" id="IPR001647">
    <property type="entry name" value="HTH_TetR"/>
</dbReference>
<dbReference type="PROSITE" id="PS50977">
    <property type="entry name" value="HTH_TETR_2"/>
    <property type="match status" value="1"/>
</dbReference>
<dbReference type="SUPFAM" id="SSF48498">
    <property type="entry name" value="Tetracyclin repressor-like, C-terminal domain"/>
    <property type="match status" value="1"/>
</dbReference>
<gene>
    <name evidence="6" type="ORF">L0P92_18805</name>
</gene>
<comment type="caution">
    <text evidence="6">The sequence shown here is derived from an EMBL/GenBank/DDBJ whole genome shotgun (WGS) entry which is preliminary data.</text>
</comment>
<evidence type="ECO:0000256" key="2">
    <source>
        <dbReference type="ARBA" id="ARBA00023125"/>
    </source>
</evidence>
<accession>A0A9X1Q1B9</accession>
<sequence length="203" mass="22042">MAGVRGQGRKFDLDSSLEKAMFAFWRHGYDGTSVATLTREMGINAPSLYAAFGSKEGLFLAAVEYYNNGRGSFMQRAFDEEDRAPALIRRLLYEAAETYTHTDGPGGCLVIGSASRVSEAGQQVADRLRDIRNANIDRLEAHIRADIDAGTLPPTTDARAVAEFAGVIVQGMSHRARDGATTEALRRVAATAWESVRVLLGET</sequence>
<dbReference type="Gene3D" id="1.10.357.10">
    <property type="entry name" value="Tetracycline Repressor, domain 2"/>
    <property type="match status" value="1"/>
</dbReference>
<dbReference type="Gene3D" id="1.10.10.60">
    <property type="entry name" value="Homeodomain-like"/>
    <property type="match status" value="1"/>
</dbReference>
<dbReference type="InterPro" id="IPR011075">
    <property type="entry name" value="TetR_C"/>
</dbReference>
<dbReference type="SUPFAM" id="SSF46689">
    <property type="entry name" value="Homeodomain-like"/>
    <property type="match status" value="1"/>
</dbReference>
<dbReference type="EMBL" id="JAKEIP010000070">
    <property type="protein sequence ID" value="MCF1595608.1"/>
    <property type="molecule type" value="Genomic_DNA"/>
</dbReference>
<dbReference type="PANTHER" id="PTHR47506">
    <property type="entry name" value="TRANSCRIPTIONAL REGULATORY PROTEIN"/>
    <property type="match status" value="1"/>
</dbReference>
<evidence type="ECO:0000313" key="7">
    <source>
        <dbReference type="Proteomes" id="UP001139384"/>
    </source>
</evidence>
<dbReference type="InterPro" id="IPR009057">
    <property type="entry name" value="Homeodomain-like_sf"/>
</dbReference>
<evidence type="ECO:0000313" key="6">
    <source>
        <dbReference type="EMBL" id="MCF1595608.1"/>
    </source>
</evidence>
<feature type="domain" description="HTH tetR-type" evidence="5">
    <location>
        <begin position="10"/>
        <end position="70"/>
    </location>
</feature>
<evidence type="ECO:0000256" key="1">
    <source>
        <dbReference type="ARBA" id="ARBA00023015"/>
    </source>
</evidence>
<dbReference type="Pfam" id="PF00440">
    <property type="entry name" value="TetR_N"/>
    <property type="match status" value="1"/>
</dbReference>
<keyword evidence="7" id="KW-1185">Reference proteome</keyword>
<dbReference type="PANTHER" id="PTHR47506:SF1">
    <property type="entry name" value="HTH-TYPE TRANSCRIPTIONAL REGULATOR YJDC"/>
    <property type="match status" value="1"/>
</dbReference>
<keyword evidence="1" id="KW-0805">Transcription regulation</keyword>
<dbReference type="InterPro" id="IPR036271">
    <property type="entry name" value="Tet_transcr_reg_TetR-rel_C_sf"/>
</dbReference>
<protein>
    <submittedName>
        <fullName evidence="6">TetR/AcrR family transcriptional regulator</fullName>
    </submittedName>
</protein>
<dbReference type="AlphaFoldDB" id="A0A9X1Q1B9"/>
<proteinExistence type="predicted"/>
<name>A0A9X1Q1B9_STRM4</name>
<dbReference type="PROSITE" id="PS01081">
    <property type="entry name" value="HTH_TETR_1"/>
    <property type="match status" value="1"/>
</dbReference>
<dbReference type="RefSeq" id="WP_234763900.1">
    <property type="nucleotide sequence ID" value="NZ_JAKEIP010000070.1"/>
</dbReference>
<dbReference type="InterPro" id="IPR023772">
    <property type="entry name" value="DNA-bd_HTH_TetR-type_CS"/>
</dbReference>
<keyword evidence="2 4" id="KW-0238">DNA-binding</keyword>
<organism evidence="6 7">
    <name type="scientific">Streptomyces muensis</name>
    <dbReference type="NCBI Taxonomy" id="1077944"/>
    <lineage>
        <taxon>Bacteria</taxon>
        <taxon>Bacillati</taxon>
        <taxon>Actinomycetota</taxon>
        <taxon>Actinomycetes</taxon>
        <taxon>Kitasatosporales</taxon>
        <taxon>Streptomycetaceae</taxon>
        <taxon>Streptomyces</taxon>
    </lineage>
</organism>
<evidence type="ECO:0000256" key="3">
    <source>
        <dbReference type="ARBA" id="ARBA00023163"/>
    </source>
</evidence>
<reference evidence="6" key="1">
    <citation type="submission" date="2022-01" db="EMBL/GenBank/DDBJ databases">
        <title>Draft Genome Sequences of Seven Type Strains of the Genus Streptomyces.</title>
        <authorList>
            <person name="Aziz S."/>
            <person name="Coretto E."/>
            <person name="Chronakova A."/>
            <person name="Sproer C."/>
            <person name="Huber K."/>
            <person name="Nouioui I."/>
            <person name="Gross H."/>
        </authorList>
    </citation>
    <scope>NUCLEOTIDE SEQUENCE</scope>
    <source>
        <strain evidence="6">DSM 103493</strain>
    </source>
</reference>